<dbReference type="RefSeq" id="WP_146801683.1">
    <property type="nucleotide sequence ID" value="NZ_BJUK01000006.1"/>
</dbReference>
<feature type="domain" description="Recombinase-like" evidence="1">
    <location>
        <begin position="14"/>
        <end position="102"/>
    </location>
</feature>
<evidence type="ECO:0000313" key="4">
    <source>
        <dbReference type="Proteomes" id="UP000321275"/>
    </source>
</evidence>
<dbReference type="OrthoDB" id="6909982at2"/>
<comment type="caution">
    <text evidence="2">The sequence shown here is derived from an EMBL/GenBank/DDBJ whole genome shotgun (WGS) entry which is preliminary data.</text>
</comment>
<gene>
    <name evidence="2" type="ORF">HPA02_06820</name>
    <name evidence="3" type="ORF">I7V36_12930</name>
</gene>
<dbReference type="Proteomes" id="UP000321275">
    <property type="component" value="Unassembled WGS sequence"/>
</dbReference>
<dbReference type="Proteomes" id="UP000651738">
    <property type="component" value="Unassembled WGS sequence"/>
</dbReference>
<accession>A0A510X4T9</accession>
<proteinExistence type="predicted"/>
<reference evidence="2 4" key="1">
    <citation type="submission" date="2019-07" db="EMBL/GenBank/DDBJ databases">
        <title>Whole genome shotgun sequence of Halomonas pacifica NBRC 102220.</title>
        <authorList>
            <person name="Hosoyama A."/>
            <person name="Uohara A."/>
            <person name="Ohji S."/>
            <person name="Ichikawa N."/>
        </authorList>
    </citation>
    <scope>NUCLEOTIDE SEQUENCE [LARGE SCALE GENOMIC DNA]</scope>
    <source>
        <strain evidence="2 4">NBRC 102220</strain>
    </source>
</reference>
<sequence length="102" mass="11383">MSTTLDHNPELKTWARIIPSSEPGQGHIERPGGFDNRVWQNRQRSPEAFELALVAALEAVFESGASELEAVIAGLNERHSQDRQGQPWTQESFLQEMAVLGQ</sequence>
<dbReference type="AlphaFoldDB" id="A0A510X4T9"/>
<dbReference type="InterPro" id="IPR046789">
    <property type="entry name" value="HTH_62"/>
</dbReference>
<protein>
    <recommendedName>
        <fullName evidence="1">Recombinase-like domain-containing protein</fullName>
    </recommendedName>
</protein>
<evidence type="ECO:0000313" key="3">
    <source>
        <dbReference type="EMBL" id="MBH8581002.1"/>
    </source>
</evidence>
<evidence type="ECO:0000313" key="5">
    <source>
        <dbReference type="Proteomes" id="UP000651738"/>
    </source>
</evidence>
<keyword evidence="4" id="KW-1185">Reference proteome</keyword>
<organism evidence="2 4">
    <name type="scientific">Bisbaumannia pacifica</name>
    <dbReference type="NCBI Taxonomy" id="77098"/>
    <lineage>
        <taxon>Bacteria</taxon>
        <taxon>Pseudomonadati</taxon>
        <taxon>Pseudomonadota</taxon>
        <taxon>Gammaproteobacteria</taxon>
        <taxon>Oceanospirillales</taxon>
        <taxon>Halomonadaceae</taxon>
        <taxon>Bisbaumannia</taxon>
    </lineage>
</organism>
<name>A0A510X4T9_9GAMM</name>
<evidence type="ECO:0000259" key="1">
    <source>
        <dbReference type="Pfam" id="PF20552"/>
    </source>
</evidence>
<dbReference type="EMBL" id="BJUK01000006">
    <property type="protein sequence ID" value="GEK46399.1"/>
    <property type="molecule type" value="Genomic_DNA"/>
</dbReference>
<evidence type="ECO:0000313" key="2">
    <source>
        <dbReference type="EMBL" id="GEK46399.1"/>
    </source>
</evidence>
<dbReference type="EMBL" id="JAEDAF010000012">
    <property type="protein sequence ID" value="MBH8581002.1"/>
    <property type="molecule type" value="Genomic_DNA"/>
</dbReference>
<dbReference type="Pfam" id="PF20552">
    <property type="entry name" value="HTH_62"/>
    <property type="match status" value="1"/>
</dbReference>
<reference evidence="3 5" key="2">
    <citation type="submission" date="2020-12" db="EMBL/GenBank/DDBJ databases">
        <title>Draft genome sequence of Halomonas pacifica strain CARE-V15.</title>
        <authorList>
            <person name="Vignesh N."/>
            <person name="Thabitha A."/>
            <person name="Saravanan R."/>
            <person name="Manigandan V."/>
        </authorList>
    </citation>
    <scope>NUCLEOTIDE SEQUENCE [LARGE SCALE GENOMIC DNA]</scope>
    <source>
        <strain evidence="3 5">CARE-V15</strain>
    </source>
</reference>